<evidence type="ECO:0000256" key="4">
    <source>
        <dbReference type="ARBA" id="ARBA00022722"/>
    </source>
</evidence>
<gene>
    <name evidence="9" type="ORF">ALC57_05849</name>
</gene>
<keyword evidence="10" id="KW-1185">Reference proteome</keyword>
<evidence type="ECO:0000256" key="5">
    <source>
        <dbReference type="ARBA" id="ARBA00022723"/>
    </source>
</evidence>
<feature type="domain" description="DDE Tnp4" evidence="8">
    <location>
        <begin position="161"/>
        <end position="196"/>
    </location>
</feature>
<evidence type="ECO:0000259" key="8">
    <source>
        <dbReference type="Pfam" id="PF13359"/>
    </source>
</evidence>
<keyword evidence="6" id="KW-0378">Hydrolase</keyword>
<evidence type="ECO:0000256" key="1">
    <source>
        <dbReference type="ARBA" id="ARBA00001968"/>
    </source>
</evidence>
<proteinExistence type="inferred from homology"/>
<comment type="similarity">
    <text evidence="3">Belongs to the HARBI1 family.</text>
</comment>
<dbReference type="GO" id="GO:0004518">
    <property type="term" value="F:nuclease activity"/>
    <property type="evidence" value="ECO:0007669"/>
    <property type="project" value="UniProtKB-KW"/>
</dbReference>
<evidence type="ECO:0000313" key="9">
    <source>
        <dbReference type="EMBL" id="KYN21772.1"/>
    </source>
</evidence>
<dbReference type="AlphaFoldDB" id="A0A151J9X7"/>
<dbReference type="KEGG" id="tcz:108759607"/>
<comment type="cofactor">
    <cofactor evidence="1">
        <name>a divalent metal cation</name>
        <dbReference type="ChEBI" id="CHEBI:60240"/>
    </cofactor>
</comment>
<keyword evidence="5" id="KW-0479">Metal-binding</keyword>
<dbReference type="Proteomes" id="UP000078492">
    <property type="component" value="Unassembled WGS sequence"/>
</dbReference>
<accession>A0A151J9X7</accession>
<evidence type="ECO:0000313" key="10">
    <source>
        <dbReference type="Proteomes" id="UP000078492"/>
    </source>
</evidence>
<keyword evidence="7" id="KW-0539">Nucleus</keyword>
<protein>
    <submittedName>
        <fullName evidence="9">Putative nuclease HARBI1</fullName>
    </submittedName>
</protein>
<evidence type="ECO:0000256" key="7">
    <source>
        <dbReference type="ARBA" id="ARBA00023242"/>
    </source>
</evidence>
<dbReference type="Pfam" id="PF13359">
    <property type="entry name" value="DDE_Tnp_4"/>
    <property type="match status" value="1"/>
</dbReference>
<reference evidence="9 10" key="1">
    <citation type="submission" date="2015-09" db="EMBL/GenBank/DDBJ databases">
        <title>Trachymyrmex cornetzi WGS genome.</title>
        <authorList>
            <person name="Nygaard S."/>
            <person name="Hu H."/>
            <person name="Boomsma J."/>
            <person name="Zhang G."/>
        </authorList>
    </citation>
    <scope>NUCLEOTIDE SEQUENCE [LARGE SCALE GENOMIC DNA]</scope>
    <source>
        <strain evidence="9">Tcor2-1</strain>
        <tissue evidence="9">Whole body</tissue>
    </source>
</reference>
<dbReference type="OrthoDB" id="7548561at2759"/>
<evidence type="ECO:0000256" key="2">
    <source>
        <dbReference type="ARBA" id="ARBA00004123"/>
    </source>
</evidence>
<name>A0A151J9X7_9HYME</name>
<evidence type="ECO:0000256" key="6">
    <source>
        <dbReference type="ARBA" id="ARBA00022801"/>
    </source>
</evidence>
<comment type="subcellular location">
    <subcellularLocation>
        <location evidence="2">Nucleus</location>
    </subcellularLocation>
</comment>
<dbReference type="PANTHER" id="PTHR22930:SF85">
    <property type="entry name" value="GH03217P-RELATED"/>
    <property type="match status" value="1"/>
</dbReference>
<dbReference type="EMBL" id="KQ979381">
    <property type="protein sequence ID" value="KYN21772.1"/>
    <property type="molecule type" value="Genomic_DNA"/>
</dbReference>
<keyword evidence="4" id="KW-0540">Nuclease</keyword>
<organism evidence="9 10">
    <name type="scientific">Trachymyrmex cornetzi</name>
    <dbReference type="NCBI Taxonomy" id="471704"/>
    <lineage>
        <taxon>Eukaryota</taxon>
        <taxon>Metazoa</taxon>
        <taxon>Ecdysozoa</taxon>
        <taxon>Arthropoda</taxon>
        <taxon>Hexapoda</taxon>
        <taxon>Insecta</taxon>
        <taxon>Pterygota</taxon>
        <taxon>Neoptera</taxon>
        <taxon>Endopterygota</taxon>
        <taxon>Hymenoptera</taxon>
        <taxon>Apocrita</taxon>
        <taxon>Aculeata</taxon>
        <taxon>Formicoidea</taxon>
        <taxon>Formicidae</taxon>
        <taxon>Myrmicinae</taxon>
        <taxon>Trachymyrmex</taxon>
    </lineage>
</organism>
<dbReference type="GO" id="GO:0005634">
    <property type="term" value="C:nucleus"/>
    <property type="evidence" value="ECO:0007669"/>
    <property type="project" value="UniProtKB-SubCell"/>
</dbReference>
<evidence type="ECO:0000256" key="3">
    <source>
        <dbReference type="ARBA" id="ARBA00006958"/>
    </source>
</evidence>
<dbReference type="GO" id="GO:0016787">
    <property type="term" value="F:hydrolase activity"/>
    <property type="evidence" value="ECO:0007669"/>
    <property type="project" value="UniProtKB-KW"/>
</dbReference>
<dbReference type="InterPro" id="IPR045249">
    <property type="entry name" value="HARBI1-like"/>
</dbReference>
<dbReference type="GO" id="GO:0046872">
    <property type="term" value="F:metal ion binding"/>
    <property type="evidence" value="ECO:0007669"/>
    <property type="project" value="UniProtKB-KW"/>
</dbReference>
<dbReference type="InterPro" id="IPR027806">
    <property type="entry name" value="HARBI1_dom"/>
</dbReference>
<dbReference type="PANTHER" id="PTHR22930">
    <property type="match status" value="1"/>
</dbReference>
<sequence length="197" mass="23095">MEDSSTDNNEDDNDAFFFPLIKYLTSGHKRQKVKNYLEIVASWTNSEFKEHLRLSRRATYKLIDELQQSPYIPNHSFGMKPISAELSFIIFLWFLSNTEPLRTIADRFDISISSVFRVIQRVLSWILTKINIIKWPQGNEIETICDQFFLKRGISKVLGAIDCTHICIKKPTENESDYYNRKKFFSINLQAVVDPQM</sequence>